<dbReference type="Pfam" id="PF13579">
    <property type="entry name" value="Glyco_trans_4_4"/>
    <property type="match status" value="1"/>
</dbReference>
<dbReference type="InterPro" id="IPR028098">
    <property type="entry name" value="Glyco_trans_4-like_N"/>
</dbReference>
<dbReference type="InterPro" id="IPR001296">
    <property type="entry name" value="Glyco_trans_1"/>
</dbReference>
<dbReference type="Proteomes" id="UP000321638">
    <property type="component" value="Unassembled WGS sequence"/>
</dbReference>
<evidence type="ECO:0000313" key="4">
    <source>
        <dbReference type="Proteomes" id="UP000321638"/>
    </source>
</evidence>
<keyword evidence="3" id="KW-0808">Transferase</keyword>
<dbReference type="CDD" id="cd03794">
    <property type="entry name" value="GT4_WbuB-like"/>
    <property type="match status" value="1"/>
</dbReference>
<dbReference type="GO" id="GO:0016758">
    <property type="term" value="F:hexosyltransferase activity"/>
    <property type="evidence" value="ECO:0007669"/>
    <property type="project" value="TreeGrafter"/>
</dbReference>
<feature type="domain" description="Glycosyl transferase family 1" evidence="1">
    <location>
        <begin position="216"/>
        <end position="379"/>
    </location>
</feature>
<dbReference type="Gene3D" id="3.40.50.2000">
    <property type="entry name" value="Glycogen Phosphorylase B"/>
    <property type="match status" value="2"/>
</dbReference>
<reference evidence="3 4" key="1">
    <citation type="submission" date="2019-06" db="EMBL/GenBank/DDBJ databases">
        <title>New taxonomy in bacterial strain CC-CFT640, isolated from vineyard.</title>
        <authorList>
            <person name="Lin S.-Y."/>
            <person name="Tsai C.-F."/>
            <person name="Young C.-C."/>
        </authorList>
    </citation>
    <scope>NUCLEOTIDE SEQUENCE [LARGE SCALE GENOMIC DNA]</scope>
    <source>
        <strain evidence="3 4">CC-CFT640</strain>
    </source>
</reference>
<gene>
    <name evidence="3" type="ORF">FHP25_13815</name>
</gene>
<evidence type="ECO:0000313" key="3">
    <source>
        <dbReference type="EMBL" id="TXL75720.1"/>
    </source>
</evidence>
<evidence type="ECO:0000259" key="2">
    <source>
        <dbReference type="Pfam" id="PF13579"/>
    </source>
</evidence>
<dbReference type="AlphaFoldDB" id="A0A5C8PMT1"/>
<evidence type="ECO:0000259" key="1">
    <source>
        <dbReference type="Pfam" id="PF00534"/>
    </source>
</evidence>
<protein>
    <submittedName>
        <fullName evidence="3">Glycosyltransferase</fullName>
    </submittedName>
</protein>
<dbReference type="InterPro" id="IPR050194">
    <property type="entry name" value="Glycosyltransferase_grp1"/>
</dbReference>
<name>A0A5C8PMT1_9HYPH</name>
<accession>A0A5C8PMT1</accession>
<dbReference type="EMBL" id="VDUZ01000013">
    <property type="protein sequence ID" value="TXL75720.1"/>
    <property type="molecule type" value="Genomic_DNA"/>
</dbReference>
<comment type="caution">
    <text evidence="3">The sequence shown here is derived from an EMBL/GenBank/DDBJ whole genome shotgun (WGS) entry which is preliminary data.</text>
</comment>
<sequence length="405" mass="43811">MQPPEVLFVTQYYRPELIGSAPFSADLAEWLVGCGRQVTVLTGLPHYPASEVFPAYRKGRGMREVFNGVMVERLGAWVPRRRSATARIMGEAWFLMNGAFALATGRIARHAVVLSLCPSILSVALGAMARLRGGRSVAIVHDIQSGLASGLGMVGNGWLARVMQSCERMVLNRADLVVVLSSEMADELRRIGVTAPVEVVPIWVDTDQVRPMPACHDGKLTVLYSGNLGKKQGLGQVIDMAEALQSRRPDIDIVLRGNGNQAEALRQQIAERGLANTSLAELLPDGSLSEGLAVGDIHLVPQDPDTASFAVPSKVFNIMAAGRPFVATAHPGSLLWRLRHRSGAFMCVPPNDAGAFAEAIVQLADDPELRADLGERGRQFVERHVAKRKVLGDFVTRLDALCARS</sequence>
<dbReference type="OrthoDB" id="185319at2"/>
<feature type="domain" description="Glycosyltransferase subfamily 4-like N-terminal" evidence="2">
    <location>
        <begin position="19"/>
        <end position="203"/>
    </location>
</feature>
<dbReference type="PANTHER" id="PTHR45947:SF3">
    <property type="entry name" value="SULFOQUINOVOSYL TRANSFERASE SQD2"/>
    <property type="match status" value="1"/>
</dbReference>
<dbReference type="PANTHER" id="PTHR45947">
    <property type="entry name" value="SULFOQUINOVOSYL TRANSFERASE SQD2"/>
    <property type="match status" value="1"/>
</dbReference>
<dbReference type="RefSeq" id="WP_147847523.1">
    <property type="nucleotide sequence ID" value="NZ_VDUZ01000013.1"/>
</dbReference>
<keyword evidence="4" id="KW-1185">Reference proteome</keyword>
<dbReference type="Pfam" id="PF00534">
    <property type="entry name" value="Glycos_transf_1"/>
    <property type="match status" value="1"/>
</dbReference>
<dbReference type="SUPFAM" id="SSF53756">
    <property type="entry name" value="UDP-Glycosyltransferase/glycogen phosphorylase"/>
    <property type="match status" value="1"/>
</dbReference>
<proteinExistence type="predicted"/>
<organism evidence="3 4">
    <name type="scientific">Vineibacter terrae</name>
    <dbReference type="NCBI Taxonomy" id="2586908"/>
    <lineage>
        <taxon>Bacteria</taxon>
        <taxon>Pseudomonadati</taxon>
        <taxon>Pseudomonadota</taxon>
        <taxon>Alphaproteobacteria</taxon>
        <taxon>Hyphomicrobiales</taxon>
        <taxon>Vineibacter</taxon>
    </lineage>
</organism>